<proteinExistence type="inferred from homology"/>
<evidence type="ECO:0000313" key="11">
    <source>
        <dbReference type="Proteomes" id="UP000077115"/>
    </source>
</evidence>
<feature type="transmembrane region" description="Helical" evidence="9">
    <location>
        <begin position="73"/>
        <end position="93"/>
    </location>
</feature>
<comment type="subcellular location">
    <subcellularLocation>
        <location evidence="1">Membrane</location>
        <topology evidence="1">Multi-pass membrane protein</topology>
    </subcellularLocation>
</comment>
<evidence type="ECO:0000256" key="4">
    <source>
        <dbReference type="ARBA" id="ARBA00022692"/>
    </source>
</evidence>
<dbReference type="VEuPathDB" id="FungiDB:BDEG_25223"/>
<reference evidence="10 11" key="1">
    <citation type="submission" date="2006-10" db="EMBL/GenBank/DDBJ databases">
        <title>The Genome Sequence of Batrachochytrium dendrobatidis JEL423.</title>
        <authorList>
            <consortium name="The Broad Institute Genome Sequencing Platform"/>
            <person name="Birren B."/>
            <person name="Lander E."/>
            <person name="Galagan J."/>
            <person name="Cuomo C."/>
            <person name="Devon K."/>
            <person name="Jaffe D."/>
            <person name="Butler J."/>
            <person name="Alvarez P."/>
            <person name="Gnerre S."/>
            <person name="Grabherr M."/>
            <person name="Kleber M."/>
            <person name="Mauceli E."/>
            <person name="Brockman W."/>
            <person name="Young S."/>
            <person name="LaButti K."/>
            <person name="Sykes S."/>
            <person name="DeCaprio D."/>
            <person name="Crawford M."/>
            <person name="Koehrsen M."/>
            <person name="Engels R."/>
            <person name="Montgomery P."/>
            <person name="Pearson M."/>
            <person name="Howarth C."/>
            <person name="Larson L."/>
            <person name="White J."/>
            <person name="O'Leary S."/>
            <person name="Kodira C."/>
            <person name="Zeng Q."/>
            <person name="Yandava C."/>
            <person name="Alvarado L."/>
            <person name="Longcore J."/>
            <person name="James T."/>
        </authorList>
    </citation>
    <scope>NUCLEOTIDE SEQUENCE [LARGE SCALE GENOMIC DNA]</scope>
    <source>
        <strain evidence="10 11">JEL423</strain>
    </source>
</reference>
<feature type="transmembrane region" description="Helical" evidence="9">
    <location>
        <begin position="692"/>
        <end position="718"/>
    </location>
</feature>
<evidence type="ECO:0000313" key="10">
    <source>
        <dbReference type="EMBL" id="OAJ41657.1"/>
    </source>
</evidence>
<feature type="transmembrane region" description="Helical" evidence="9">
    <location>
        <begin position="384"/>
        <end position="408"/>
    </location>
</feature>
<evidence type="ECO:0000256" key="3">
    <source>
        <dbReference type="ARBA" id="ARBA00022448"/>
    </source>
</evidence>
<dbReference type="AlphaFoldDB" id="A0A177WNG3"/>
<sequence>MHESESSDKNAKYNEASKSSKLIDVEIHELDPEKILLKSGDIEHADIEYARLYTKGIVPETDDPSAPSLSIRMMLLGTIWAVFLGLVNGIFSFRTNYFEISNNVAAILSYPIGIFLANVLPRGILNPGPFTIKEHVLVYMIAGAAGGQPYVYGRSKITFWNSILFVITTQMIGYGLSGMTRRFLVRPAAMYWPTVLSTVALFVSFHETEESEESKKVGGLSRFSFFWVGFAFMFMWQWFPTFFATALQSVSVLCMITNSKSARFLGSASPDAGMGILSFSFDWSNIGSGIISIPWWVIANMAVANIVVGWLIVPVLYYGKHFGNPVLEGSYTFEDGTPFPVLNSPALYNSQGKPMRATSMYDRNNFNLNKTAYDLVKPIYLTEYFAVAYSMSFFALTCGISHVALWYYKDIIRQTKEMFNQVDEAHTDIHNELMKAYPDIPEWMYMVWLAFWLVVMLLVGIFTPFHLPWWGTLFGLVLAFIFLIPYGIIQGSSGQQLGLNIITELLMGLFIPGQTVAVMTFKSYSYNIMIQALSLTYDLKVGHYLHINPVHMVVAQLWGTIIGAFSNTAAVWIAIAYFPLGNEDWSYPVHTTFFNAGAIWGAIGPARFFGPSSPYWSLNLGYVIGIFLPILPWAANKVYPHPYWRFVHFPIMSNYGNPGGIQSSFLSQVIISFIFMYYLFTYKHAWWTKYNYVLACALDAGSGVGVLISTIVAMGVVIPHSAANPPMFDFYCTGTNWDDKQFE</sequence>
<dbReference type="PANTHER" id="PTHR22601">
    <property type="entry name" value="ISP4 LIKE PROTEIN"/>
    <property type="match status" value="1"/>
</dbReference>
<feature type="transmembrane region" description="Helical" evidence="9">
    <location>
        <begin position="293"/>
        <end position="317"/>
    </location>
</feature>
<name>A0A177WNG3_BATDL</name>
<dbReference type="InterPro" id="IPR004813">
    <property type="entry name" value="OPT"/>
</dbReference>
<evidence type="ECO:0000256" key="2">
    <source>
        <dbReference type="ARBA" id="ARBA00008807"/>
    </source>
</evidence>
<feature type="transmembrane region" description="Helical" evidence="9">
    <location>
        <begin position="188"/>
        <end position="205"/>
    </location>
</feature>
<comment type="similarity">
    <text evidence="2">Belongs to the oligopeptide OPT transporter family.</text>
</comment>
<keyword evidence="7 9" id="KW-1133">Transmembrane helix</keyword>
<feature type="transmembrane region" description="Helical" evidence="9">
    <location>
        <begin position="526"/>
        <end position="545"/>
    </location>
</feature>
<feature type="transmembrane region" description="Helical" evidence="9">
    <location>
        <begin position="105"/>
        <end position="124"/>
    </location>
</feature>
<keyword evidence="8 9" id="KW-0472">Membrane</keyword>
<dbReference type="NCBIfam" id="TIGR00728">
    <property type="entry name" value="OPT_sfam"/>
    <property type="match status" value="1"/>
</dbReference>
<accession>A0A177WNG3</accession>
<feature type="transmembrane region" description="Helical" evidence="9">
    <location>
        <begin position="557"/>
        <end position="579"/>
    </location>
</feature>
<keyword evidence="3" id="KW-0813">Transport</keyword>
<feature type="transmembrane region" description="Helical" evidence="9">
    <location>
        <begin position="158"/>
        <end position="176"/>
    </location>
</feature>
<dbReference type="EMBL" id="DS022306">
    <property type="protein sequence ID" value="OAJ41657.1"/>
    <property type="molecule type" value="Genomic_DNA"/>
</dbReference>
<keyword evidence="4 9" id="KW-0812">Transmembrane</keyword>
<evidence type="ECO:0000256" key="7">
    <source>
        <dbReference type="ARBA" id="ARBA00022989"/>
    </source>
</evidence>
<reference evidence="10 11" key="2">
    <citation type="submission" date="2016-05" db="EMBL/GenBank/DDBJ databases">
        <title>Lineage-specific infection strategies underlie the spectrum of fungal disease in amphibians.</title>
        <authorList>
            <person name="Cuomo C.A."/>
            <person name="Farrer R.A."/>
            <person name="James T."/>
            <person name="Longcore J."/>
            <person name="Birren B."/>
        </authorList>
    </citation>
    <scope>NUCLEOTIDE SEQUENCE [LARGE SCALE GENOMIC DNA]</scope>
    <source>
        <strain evidence="10 11">JEL423</strain>
    </source>
</reference>
<dbReference type="GO" id="GO:0035673">
    <property type="term" value="F:oligopeptide transmembrane transporter activity"/>
    <property type="evidence" value="ECO:0007669"/>
    <property type="project" value="InterPro"/>
</dbReference>
<organism evidence="10 11">
    <name type="scientific">Batrachochytrium dendrobatidis (strain JEL423)</name>
    <dbReference type="NCBI Taxonomy" id="403673"/>
    <lineage>
        <taxon>Eukaryota</taxon>
        <taxon>Fungi</taxon>
        <taxon>Fungi incertae sedis</taxon>
        <taxon>Chytridiomycota</taxon>
        <taxon>Chytridiomycota incertae sedis</taxon>
        <taxon>Chytridiomycetes</taxon>
        <taxon>Rhizophydiales</taxon>
        <taxon>Rhizophydiales incertae sedis</taxon>
        <taxon>Batrachochytrium</taxon>
    </lineage>
</organism>
<keyword evidence="6" id="KW-0653">Protein transport</keyword>
<feature type="transmembrane region" description="Helical" evidence="9">
    <location>
        <begin position="585"/>
        <end position="603"/>
    </location>
</feature>
<dbReference type="OrthoDB" id="9986677at2759"/>
<feature type="transmembrane region" description="Helical" evidence="9">
    <location>
        <begin position="225"/>
        <end position="256"/>
    </location>
</feature>
<dbReference type="InterPro" id="IPR004648">
    <property type="entry name" value="Oligpept_transpt"/>
</dbReference>
<evidence type="ECO:0000256" key="6">
    <source>
        <dbReference type="ARBA" id="ARBA00022927"/>
    </source>
</evidence>
<evidence type="ECO:0000256" key="9">
    <source>
        <dbReference type="SAM" id="Phobius"/>
    </source>
</evidence>
<keyword evidence="5" id="KW-0571">Peptide transport</keyword>
<evidence type="ECO:0000256" key="1">
    <source>
        <dbReference type="ARBA" id="ARBA00004141"/>
    </source>
</evidence>
<feature type="transmembrane region" description="Helical" evidence="9">
    <location>
        <begin position="615"/>
        <end position="635"/>
    </location>
</feature>
<gene>
    <name evidence="10" type="ORF">BDEG_25223</name>
</gene>
<dbReference type="GO" id="GO:0016020">
    <property type="term" value="C:membrane"/>
    <property type="evidence" value="ECO:0007669"/>
    <property type="project" value="UniProtKB-SubCell"/>
</dbReference>
<feature type="transmembrane region" description="Helical" evidence="9">
    <location>
        <begin position="661"/>
        <end position="680"/>
    </location>
</feature>
<feature type="transmembrane region" description="Helical" evidence="9">
    <location>
        <begin position="501"/>
        <end position="520"/>
    </location>
</feature>
<feature type="transmembrane region" description="Helical" evidence="9">
    <location>
        <begin position="469"/>
        <end position="489"/>
    </location>
</feature>
<evidence type="ECO:0000256" key="8">
    <source>
        <dbReference type="ARBA" id="ARBA00023136"/>
    </source>
</evidence>
<feature type="transmembrane region" description="Helical" evidence="9">
    <location>
        <begin position="443"/>
        <end position="463"/>
    </location>
</feature>
<dbReference type="GO" id="GO:0015031">
    <property type="term" value="P:protein transport"/>
    <property type="evidence" value="ECO:0007669"/>
    <property type="project" value="UniProtKB-KW"/>
</dbReference>
<protein>
    <submittedName>
        <fullName evidence="10">OPT family small oligopeptide transporter</fullName>
    </submittedName>
</protein>
<dbReference type="eggNOG" id="KOG2262">
    <property type="taxonomic scope" value="Eukaryota"/>
</dbReference>
<dbReference type="Proteomes" id="UP000077115">
    <property type="component" value="Unassembled WGS sequence"/>
</dbReference>
<dbReference type="Pfam" id="PF03169">
    <property type="entry name" value="OPT"/>
    <property type="match status" value="1"/>
</dbReference>
<evidence type="ECO:0000256" key="5">
    <source>
        <dbReference type="ARBA" id="ARBA00022856"/>
    </source>
</evidence>